<keyword evidence="8 10" id="KW-0233">DNA recombination</keyword>
<feature type="domain" description="Core-binding (CB)" evidence="13">
    <location>
        <begin position="1"/>
        <end position="85"/>
    </location>
</feature>
<dbReference type="InterPro" id="IPR023009">
    <property type="entry name" value="Tyrosine_recombinase_XerC/XerD"/>
</dbReference>
<dbReference type="PROSITE" id="PS51900">
    <property type="entry name" value="CB"/>
    <property type="match status" value="1"/>
</dbReference>
<feature type="active site" evidence="10">
    <location>
        <position position="246"/>
    </location>
</feature>
<comment type="subcellular location">
    <subcellularLocation>
        <location evidence="1 10">Cytoplasm</location>
    </subcellularLocation>
</comment>
<keyword evidence="15" id="KW-1185">Reference proteome</keyword>
<dbReference type="Gene3D" id="1.10.443.10">
    <property type="entry name" value="Intergrase catalytic core"/>
    <property type="match status" value="1"/>
</dbReference>
<comment type="function">
    <text evidence="10">Site-specific tyrosine recombinase, which acts by catalyzing the cutting and rejoining of the recombining DNA molecules. The XerC-XerD complex is essential to convert dimers of the bacterial chromosome into monomers to permit their segregation at cell division. It also contributes to the segregational stability of plasmids.</text>
</comment>
<evidence type="ECO:0000256" key="4">
    <source>
        <dbReference type="ARBA" id="ARBA00022618"/>
    </source>
</evidence>
<dbReference type="InParanoid" id="A0A3G9JJF9"/>
<dbReference type="InterPro" id="IPR013762">
    <property type="entry name" value="Integrase-like_cat_sf"/>
</dbReference>
<evidence type="ECO:0000256" key="9">
    <source>
        <dbReference type="ARBA" id="ARBA00023306"/>
    </source>
</evidence>
<feature type="active site" description="O-(3'-phospho-DNA)-tyrosine intermediate" evidence="10">
    <location>
        <position position="278"/>
    </location>
</feature>
<dbReference type="RefSeq" id="WP_125119007.1">
    <property type="nucleotide sequence ID" value="NZ_AP019309.1"/>
</dbReference>
<dbReference type="Pfam" id="PF02899">
    <property type="entry name" value="Phage_int_SAM_1"/>
    <property type="match status" value="1"/>
</dbReference>
<feature type="domain" description="Tyr recombinase" evidence="12">
    <location>
        <begin position="106"/>
        <end position="291"/>
    </location>
</feature>
<evidence type="ECO:0000256" key="2">
    <source>
        <dbReference type="ARBA" id="ARBA00006657"/>
    </source>
</evidence>
<evidence type="ECO:0000256" key="7">
    <source>
        <dbReference type="ARBA" id="ARBA00023125"/>
    </source>
</evidence>
<accession>A0A3G9JJF9</accession>
<dbReference type="InterPro" id="IPR011931">
    <property type="entry name" value="Recomb_XerC"/>
</dbReference>
<sequence>MKTPKDRFLDYLHFEKRYSDLTITSYRHDLTDFEGYLKQEGITSLLDIDDLAARGYVMSLSSQKLSHTTINRRLSSLRSFYKYLERQKMVKGNPFELITSLKESKRHPDFLYEEEMLALLDSIETDTLLGVRNKAMIELMYASGLRVSEVVHLRIEDVHLDDQFLRIMGKGQKERDVPFHDYAKAWLVKYLEEARIELMASYHQDHHYVFVNSRGGMLSSRGVEKILNKVMAHYDPLRKIHPHTIRHSFATHLLNAGMDLRVVQELLGHAHLSTTQVYTHVTKEKLKEVYDQACPRKVLEKMKK</sequence>
<evidence type="ECO:0000313" key="15">
    <source>
        <dbReference type="Proteomes" id="UP000268059"/>
    </source>
</evidence>
<dbReference type="PROSITE" id="PS51898">
    <property type="entry name" value="TYR_RECOMBINASE"/>
    <property type="match status" value="1"/>
</dbReference>
<keyword evidence="7 10" id="KW-0238">DNA-binding</keyword>
<dbReference type="InterPro" id="IPR002104">
    <property type="entry name" value="Integrase_catalytic"/>
</dbReference>
<keyword evidence="9 10" id="KW-0131">Cell cycle</keyword>
<protein>
    <recommendedName>
        <fullName evidence="10 11">Tyrosine recombinase XerC</fullName>
    </recommendedName>
</protein>
<dbReference type="Gene3D" id="1.10.150.130">
    <property type="match status" value="1"/>
</dbReference>
<dbReference type="AlphaFoldDB" id="A0A3G9JJF9"/>
<dbReference type="GO" id="GO:0005737">
    <property type="term" value="C:cytoplasm"/>
    <property type="evidence" value="ECO:0007669"/>
    <property type="project" value="UniProtKB-SubCell"/>
</dbReference>
<dbReference type="EMBL" id="AP019309">
    <property type="protein sequence ID" value="BBH26101.1"/>
    <property type="molecule type" value="Genomic_DNA"/>
</dbReference>
<dbReference type="PANTHER" id="PTHR30349:SF77">
    <property type="entry name" value="TYROSINE RECOMBINASE XERC"/>
    <property type="match status" value="1"/>
</dbReference>
<dbReference type="GO" id="GO:0003677">
    <property type="term" value="F:DNA binding"/>
    <property type="evidence" value="ECO:0007669"/>
    <property type="project" value="UniProtKB-UniRule"/>
</dbReference>
<dbReference type="SUPFAM" id="SSF56349">
    <property type="entry name" value="DNA breaking-rejoining enzymes"/>
    <property type="match status" value="1"/>
</dbReference>
<evidence type="ECO:0000256" key="3">
    <source>
        <dbReference type="ARBA" id="ARBA00022490"/>
    </source>
</evidence>
<dbReference type="InterPro" id="IPR050090">
    <property type="entry name" value="Tyrosine_recombinase_XerCD"/>
</dbReference>
<comment type="similarity">
    <text evidence="2 10">Belongs to the 'phage' integrase family. XerC subfamily.</text>
</comment>
<dbReference type="Pfam" id="PF00589">
    <property type="entry name" value="Phage_integrase"/>
    <property type="match status" value="1"/>
</dbReference>
<dbReference type="InterPro" id="IPR044068">
    <property type="entry name" value="CB"/>
</dbReference>
<feature type="active site" evidence="10">
    <location>
        <position position="243"/>
    </location>
</feature>
<proteinExistence type="inferred from homology"/>
<keyword evidence="3 10" id="KW-0963">Cytoplasm</keyword>
<dbReference type="OrthoDB" id="283809at2"/>
<dbReference type="InterPro" id="IPR010998">
    <property type="entry name" value="Integrase_recombinase_N"/>
</dbReference>
<dbReference type="HAMAP" id="MF_01808">
    <property type="entry name" value="Recomb_XerC_XerD"/>
    <property type="match status" value="1"/>
</dbReference>
<evidence type="ECO:0000256" key="11">
    <source>
        <dbReference type="NCBIfam" id="TIGR02224"/>
    </source>
</evidence>
<organism evidence="14 15">
    <name type="scientific">Intestinibaculum porci</name>
    <dbReference type="NCBI Taxonomy" id="2487118"/>
    <lineage>
        <taxon>Bacteria</taxon>
        <taxon>Bacillati</taxon>
        <taxon>Bacillota</taxon>
        <taxon>Erysipelotrichia</taxon>
        <taxon>Erysipelotrichales</taxon>
        <taxon>Erysipelotrichaceae</taxon>
        <taxon>Intestinibaculum</taxon>
    </lineage>
</organism>
<dbReference type="FunCoup" id="A0A3G9JJF9">
    <property type="interactions" value="31"/>
</dbReference>
<evidence type="ECO:0000256" key="6">
    <source>
        <dbReference type="ARBA" id="ARBA00022908"/>
    </source>
</evidence>
<dbReference type="InterPro" id="IPR011010">
    <property type="entry name" value="DNA_brk_join_enz"/>
</dbReference>
<evidence type="ECO:0000259" key="13">
    <source>
        <dbReference type="PROSITE" id="PS51900"/>
    </source>
</evidence>
<comment type="subunit">
    <text evidence="10">Forms a cyclic heterotetrameric complex composed of two molecules of XerC and two molecules of XerD.</text>
</comment>
<dbReference type="KEGG" id="ebm:SG0102_10350"/>
<evidence type="ECO:0000256" key="10">
    <source>
        <dbReference type="HAMAP-Rule" id="MF_01808"/>
    </source>
</evidence>
<dbReference type="NCBIfam" id="TIGR02224">
    <property type="entry name" value="recomb_XerC"/>
    <property type="match status" value="1"/>
</dbReference>
<dbReference type="CDD" id="cd00798">
    <property type="entry name" value="INT_XerDC_C"/>
    <property type="match status" value="1"/>
</dbReference>
<dbReference type="NCBIfam" id="NF001399">
    <property type="entry name" value="PRK00283.1"/>
    <property type="match status" value="1"/>
</dbReference>
<dbReference type="GO" id="GO:0007059">
    <property type="term" value="P:chromosome segregation"/>
    <property type="evidence" value="ECO:0007669"/>
    <property type="project" value="UniProtKB-UniRule"/>
</dbReference>
<name>A0A3G9JJF9_9FIRM</name>
<feature type="active site" evidence="10">
    <location>
        <position position="269"/>
    </location>
</feature>
<dbReference type="PANTHER" id="PTHR30349">
    <property type="entry name" value="PHAGE INTEGRASE-RELATED"/>
    <property type="match status" value="1"/>
</dbReference>
<evidence type="ECO:0000313" key="14">
    <source>
        <dbReference type="EMBL" id="BBH26101.1"/>
    </source>
</evidence>
<keyword evidence="5 10" id="KW-0159">Chromosome partition</keyword>
<evidence type="ECO:0000256" key="5">
    <source>
        <dbReference type="ARBA" id="ARBA00022829"/>
    </source>
</evidence>
<evidence type="ECO:0000259" key="12">
    <source>
        <dbReference type="PROSITE" id="PS51898"/>
    </source>
</evidence>
<keyword evidence="6 10" id="KW-0229">DNA integration</keyword>
<dbReference type="GO" id="GO:0051301">
    <property type="term" value="P:cell division"/>
    <property type="evidence" value="ECO:0007669"/>
    <property type="project" value="UniProtKB-UniRule"/>
</dbReference>
<evidence type="ECO:0000256" key="8">
    <source>
        <dbReference type="ARBA" id="ARBA00023172"/>
    </source>
</evidence>
<feature type="active site" evidence="10">
    <location>
        <position position="146"/>
    </location>
</feature>
<dbReference type="Proteomes" id="UP000268059">
    <property type="component" value="Chromosome"/>
</dbReference>
<evidence type="ECO:0000256" key="1">
    <source>
        <dbReference type="ARBA" id="ARBA00004496"/>
    </source>
</evidence>
<dbReference type="NCBIfam" id="NF040815">
    <property type="entry name" value="recomb_XerA_Arch"/>
    <property type="match status" value="1"/>
</dbReference>
<dbReference type="GO" id="GO:0009037">
    <property type="term" value="F:tyrosine-based site-specific recombinase activity"/>
    <property type="evidence" value="ECO:0007669"/>
    <property type="project" value="UniProtKB-UniRule"/>
</dbReference>
<dbReference type="InterPro" id="IPR004107">
    <property type="entry name" value="Integrase_SAM-like_N"/>
</dbReference>
<reference evidence="14 15" key="1">
    <citation type="submission" date="2018-11" db="EMBL/GenBank/DDBJ databases">
        <title>Novel Erysipelotrichaceae bacterium isolated from small intestine of a swine.</title>
        <authorList>
            <person name="Kim J.S."/>
            <person name="Choe H."/>
            <person name="Lee Y.R."/>
            <person name="Kim K.M."/>
            <person name="Park D.S."/>
        </authorList>
    </citation>
    <scope>NUCLEOTIDE SEQUENCE [LARGE SCALE GENOMIC DNA]</scope>
    <source>
        <strain evidence="14 15">SG0102</strain>
    </source>
</reference>
<feature type="active site" evidence="10">
    <location>
        <position position="170"/>
    </location>
</feature>
<gene>
    <name evidence="10 14" type="primary">xerC</name>
    <name evidence="14" type="ORF">SG0102_10350</name>
</gene>
<keyword evidence="4 10" id="KW-0132">Cell division</keyword>
<dbReference type="GO" id="GO:0006313">
    <property type="term" value="P:DNA transposition"/>
    <property type="evidence" value="ECO:0007669"/>
    <property type="project" value="UniProtKB-UniRule"/>
</dbReference>